<dbReference type="SUPFAM" id="SSF53613">
    <property type="entry name" value="Ribokinase-like"/>
    <property type="match status" value="1"/>
</dbReference>
<dbReference type="EMBL" id="AYZM01000112">
    <property type="protein sequence ID" value="KRN21523.1"/>
    <property type="molecule type" value="Genomic_DNA"/>
</dbReference>
<keyword evidence="2 4" id="KW-0808">Transferase</keyword>
<gene>
    <name evidence="6" type="ORF">FD14_GL001041</name>
</gene>
<dbReference type="PROSITE" id="PS00584">
    <property type="entry name" value="PFKB_KINASES_2"/>
    <property type="match status" value="1"/>
</dbReference>
<sequence length="290" mass="31521">MKTLILGAAYVDVVVKVPQLPRSGEDVTGNFQANIVGGSAINVYGAMRTAGVKADLFVPVGQGQYATVVRQFLEHADIPELLSVNDADNGWDLSLVEPNGERTFLTISGVDQIWHDDWFERIDLTDYQYVYISGYQLENPVIADQILARIHRQKPAITILFDASPRISYLAPAIRDQLLTVNVMIHCNEVEFEQFNPTQQPLKVAMQRVYDQTHCPVIVTLGNQGACYCDGTTVKTVPALETVVGNTIGAGDAHCGGLLAGLSQGQSFPNAMKLANELSAKVVAQESGCL</sequence>
<dbReference type="GO" id="GO:0006796">
    <property type="term" value="P:phosphate-containing compound metabolic process"/>
    <property type="evidence" value="ECO:0007669"/>
    <property type="project" value="UniProtKB-ARBA"/>
</dbReference>
<evidence type="ECO:0000256" key="4">
    <source>
        <dbReference type="RuleBase" id="RU003704"/>
    </source>
</evidence>
<comment type="similarity">
    <text evidence="1 4">Belongs to the carbohydrate kinase PfkB family.</text>
</comment>
<evidence type="ECO:0000256" key="2">
    <source>
        <dbReference type="ARBA" id="ARBA00022679"/>
    </source>
</evidence>
<organism evidence="6 7">
    <name type="scientific">Secundilactobacillus similis DSM 23365 = JCM 2765</name>
    <dbReference type="NCBI Taxonomy" id="1423804"/>
    <lineage>
        <taxon>Bacteria</taxon>
        <taxon>Bacillati</taxon>
        <taxon>Bacillota</taxon>
        <taxon>Bacilli</taxon>
        <taxon>Lactobacillales</taxon>
        <taxon>Lactobacillaceae</taxon>
        <taxon>Secundilactobacillus</taxon>
    </lineage>
</organism>
<dbReference type="Gene3D" id="3.40.1190.20">
    <property type="match status" value="1"/>
</dbReference>
<proteinExistence type="inferred from homology"/>
<evidence type="ECO:0000256" key="1">
    <source>
        <dbReference type="ARBA" id="ARBA00010688"/>
    </source>
</evidence>
<comment type="caution">
    <text evidence="6">The sequence shown here is derived from an EMBL/GenBank/DDBJ whole genome shotgun (WGS) entry which is preliminary data.</text>
</comment>
<reference evidence="6 7" key="1">
    <citation type="journal article" date="2015" name="Genome Announc.">
        <title>Expanding the biotechnology potential of lactobacilli through comparative genomics of 213 strains and associated genera.</title>
        <authorList>
            <person name="Sun Z."/>
            <person name="Harris H.M."/>
            <person name="McCann A."/>
            <person name="Guo C."/>
            <person name="Argimon S."/>
            <person name="Zhang W."/>
            <person name="Yang X."/>
            <person name="Jeffery I.B."/>
            <person name="Cooney J.C."/>
            <person name="Kagawa T.F."/>
            <person name="Liu W."/>
            <person name="Song Y."/>
            <person name="Salvetti E."/>
            <person name="Wrobel A."/>
            <person name="Rasinkangas P."/>
            <person name="Parkhill J."/>
            <person name="Rea M.C."/>
            <person name="O'Sullivan O."/>
            <person name="Ritari J."/>
            <person name="Douillard F.P."/>
            <person name="Paul Ross R."/>
            <person name="Yang R."/>
            <person name="Briner A.E."/>
            <person name="Felis G.E."/>
            <person name="de Vos W.M."/>
            <person name="Barrangou R."/>
            <person name="Klaenhammer T.R."/>
            <person name="Caufield P.W."/>
            <person name="Cui Y."/>
            <person name="Zhang H."/>
            <person name="O'Toole P.W."/>
        </authorList>
    </citation>
    <scope>NUCLEOTIDE SEQUENCE [LARGE SCALE GENOMIC DNA]</scope>
    <source>
        <strain evidence="6 7">DSM 23365</strain>
    </source>
</reference>
<accession>A0A0R2EZN3</accession>
<dbReference type="GO" id="GO:0005829">
    <property type="term" value="C:cytosol"/>
    <property type="evidence" value="ECO:0007669"/>
    <property type="project" value="TreeGrafter"/>
</dbReference>
<protein>
    <submittedName>
        <fullName evidence="6">Ribokinase family sugar kinase</fullName>
    </submittedName>
</protein>
<dbReference type="InterPro" id="IPR002173">
    <property type="entry name" value="Carboh/pur_kinase_PfkB_CS"/>
</dbReference>
<dbReference type="InterPro" id="IPR029056">
    <property type="entry name" value="Ribokinase-like"/>
</dbReference>
<dbReference type="InterPro" id="IPR002139">
    <property type="entry name" value="Ribo/fructo_kinase"/>
</dbReference>
<dbReference type="Proteomes" id="UP000051442">
    <property type="component" value="Unassembled WGS sequence"/>
</dbReference>
<dbReference type="Pfam" id="PF00294">
    <property type="entry name" value="PfkB"/>
    <property type="match status" value="1"/>
</dbReference>
<keyword evidence="3 4" id="KW-0418">Kinase</keyword>
<dbReference type="PATRIC" id="fig|1423804.4.peg.1118"/>
<feature type="domain" description="Carbohydrate kinase PfkB" evidence="5">
    <location>
        <begin position="5"/>
        <end position="287"/>
    </location>
</feature>
<dbReference type="AlphaFoldDB" id="A0A0R2EZN3"/>
<keyword evidence="7" id="KW-1185">Reference proteome</keyword>
<evidence type="ECO:0000256" key="3">
    <source>
        <dbReference type="ARBA" id="ARBA00022777"/>
    </source>
</evidence>
<name>A0A0R2EZN3_9LACO</name>
<dbReference type="OrthoDB" id="9775849at2"/>
<dbReference type="PANTHER" id="PTHR10584">
    <property type="entry name" value="SUGAR KINASE"/>
    <property type="match status" value="1"/>
</dbReference>
<dbReference type="RefSeq" id="WP_054736431.1">
    <property type="nucleotide sequence ID" value="NZ_AYZM01000112.1"/>
</dbReference>
<dbReference type="InterPro" id="IPR011611">
    <property type="entry name" value="PfkB_dom"/>
</dbReference>
<evidence type="ECO:0000259" key="5">
    <source>
        <dbReference type="Pfam" id="PF00294"/>
    </source>
</evidence>
<dbReference type="STRING" id="1423804.FD14_GL001041"/>
<dbReference type="GO" id="GO:0016301">
    <property type="term" value="F:kinase activity"/>
    <property type="evidence" value="ECO:0007669"/>
    <property type="project" value="UniProtKB-KW"/>
</dbReference>
<evidence type="ECO:0000313" key="7">
    <source>
        <dbReference type="Proteomes" id="UP000051442"/>
    </source>
</evidence>
<evidence type="ECO:0000313" key="6">
    <source>
        <dbReference type="EMBL" id="KRN21523.1"/>
    </source>
</evidence>
<dbReference type="PANTHER" id="PTHR10584:SF166">
    <property type="entry name" value="RIBOKINASE"/>
    <property type="match status" value="1"/>
</dbReference>
<dbReference type="PRINTS" id="PR00990">
    <property type="entry name" value="RIBOKINASE"/>
</dbReference>